<evidence type="ECO:0000256" key="1">
    <source>
        <dbReference type="ARBA" id="ARBA00000085"/>
    </source>
</evidence>
<evidence type="ECO:0000256" key="3">
    <source>
        <dbReference type="ARBA" id="ARBA00022553"/>
    </source>
</evidence>
<dbReference type="Gene3D" id="1.20.5.1930">
    <property type="match status" value="1"/>
</dbReference>
<dbReference type="Gene3D" id="3.30.565.10">
    <property type="entry name" value="Histidine kinase-like ATPase, C-terminal domain"/>
    <property type="match status" value="1"/>
</dbReference>
<keyword evidence="4" id="KW-0808">Transferase</keyword>
<gene>
    <name evidence="10" type="ORF">ACFP1Z_19190</name>
</gene>
<keyword evidence="5" id="KW-0547">Nucleotide-binding</keyword>
<dbReference type="InterPro" id="IPR011712">
    <property type="entry name" value="Sig_transdc_His_kin_sub3_dim/P"/>
</dbReference>
<name>A0ABW0Z0G6_9ACTN</name>
<proteinExistence type="predicted"/>
<keyword evidence="7" id="KW-0067">ATP-binding</keyword>
<evidence type="ECO:0000313" key="11">
    <source>
        <dbReference type="Proteomes" id="UP001596083"/>
    </source>
</evidence>
<dbReference type="RefSeq" id="WP_390317679.1">
    <property type="nucleotide sequence ID" value="NZ_JBHSPB010000011.1"/>
</dbReference>
<accession>A0ABW0Z0G6</accession>
<evidence type="ECO:0000256" key="2">
    <source>
        <dbReference type="ARBA" id="ARBA00012438"/>
    </source>
</evidence>
<dbReference type="EMBL" id="JBHSPB010000011">
    <property type="protein sequence ID" value="MFC5722294.1"/>
    <property type="molecule type" value="Genomic_DNA"/>
</dbReference>
<dbReference type="Proteomes" id="UP001596083">
    <property type="component" value="Unassembled WGS sequence"/>
</dbReference>
<keyword evidence="3" id="KW-0597">Phosphoprotein</keyword>
<dbReference type="PANTHER" id="PTHR24421:SF10">
    <property type="entry name" value="NITRATE_NITRITE SENSOR PROTEIN NARQ"/>
    <property type="match status" value="1"/>
</dbReference>
<evidence type="ECO:0000256" key="4">
    <source>
        <dbReference type="ARBA" id="ARBA00022679"/>
    </source>
</evidence>
<organism evidence="10 11">
    <name type="scientific">Streptomyces gamaensis</name>
    <dbReference type="NCBI Taxonomy" id="1763542"/>
    <lineage>
        <taxon>Bacteria</taxon>
        <taxon>Bacillati</taxon>
        <taxon>Actinomycetota</taxon>
        <taxon>Actinomycetes</taxon>
        <taxon>Kitasatosporales</taxon>
        <taxon>Streptomycetaceae</taxon>
        <taxon>Streptomyces</taxon>
    </lineage>
</organism>
<reference evidence="11" key="1">
    <citation type="journal article" date="2019" name="Int. J. Syst. Evol. Microbiol.">
        <title>The Global Catalogue of Microorganisms (GCM) 10K type strain sequencing project: providing services to taxonomists for standard genome sequencing and annotation.</title>
        <authorList>
            <consortium name="The Broad Institute Genomics Platform"/>
            <consortium name="The Broad Institute Genome Sequencing Center for Infectious Disease"/>
            <person name="Wu L."/>
            <person name="Ma J."/>
        </authorList>
    </citation>
    <scope>NUCLEOTIDE SEQUENCE [LARGE SCALE GENOMIC DNA]</scope>
    <source>
        <strain evidence="11">CGMCC 4.7304</strain>
    </source>
</reference>
<evidence type="ECO:0000259" key="9">
    <source>
        <dbReference type="Pfam" id="PF07730"/>
    </source>
</evidence>
<evidence type="ECO:0000256" key="6">
    <source>
        <dbReference type="ARBA" id="ARBA00022777"/>
    </source>
</evidence>
<dbReference type="InterPro" id="IPR036890">
    <property type="entry name" value="HATPase_C_sf"/>
</dbReference>
<protein>
    <recommendedName>
        <fullName evidence="2">histidine kinase</fullName>
        <ecNumber evidence="2">2.7.13.3</ecNumber>
    </recommendedName>
</protein>
<evidence type="ECO:0000313" key="10">
    <source>
        <dbReference type="EMBL" id="MFC5722294.1"/>
    </source>
</evidence>
<feature type="domain" description="Signal transduction histidine kinase subgroup 3 dimerisation and phosphoacceptor" evidence="9">
    <location>
        <begin position="185"/>
        <end position="247"/>
    </location>
</feature>
<comment type="caution">
    <text evidence="10">The sequence shown here is derived from an EMBL/GenBank/DDBJ whole genome shotgun (WGS) entry which is preliminary data.</text>
</comment>
<evidence type="ECO:0000256" key="7">
    <source>
        <dbReference type="ARBA" id="ARBA00022840"/>
    </source>
</evidence>
<evidence type="ECO:0000256" key="8">
    <source>
        <dbReference type="ARBA" id="ARBA00023012"/>
    </source>
</evidence>
<comment type="catalytic activity">
    <reaction evidence="1">
        <text>ATP + protein L-histidine = ADP + protein N-phospho-L-histidine.</text>
        <dbReference type="EC" id="2.7.13.3"/>
    </reaction>
</comment>
<dbReference type="PANTHER" id="PTHR24421">
    <property type="entry name" value="NITRATE/NITRITE SENSOR PROTEIN NARX-RELATED"/>
    <property type="match status" value="1"/>
</dbReference>
<keyword evidence="6 10" id="KW-0418">Kinase</keyword>
<dbReference type="InterPro" id="IPR050482">
    <property type="entry name" value="Sensor_HK_TwoCompSys"/>
</dbReference>
<dbReference type="Pfam" id="PF07730">
    <property type="entry name" value="HisKA_3"/>
    <property type="match status" value="1"/>
</dbReference>
<evidence type="ECO:0000256" key="5">
    <source>
        <dbReference type="ARBA" id="ARBA00022741"/>
    </source>
</evidence>
<dbReference type="GO" id="GO:0016301">
    <property type="term" value="F:kinase activity"/>
    <property type="evidence" value="ECO:0007669"/>
    <property type="project" value="UniProtKB-KW"/>
</dbReference>
<dbReference type="EC" id="2.7.13.3" evidence="2"/>
<keyword evidence="11" id="KW-1185">Reference proteome</keyword>
<sequence length="408" mass="44051">MRMQATRMWLAGGAHRYGHPSDFGTAVLAAALTFLVLSDEETLASGLVHDYGTCLAVGLAGSLSFLVRRRWPLLCAATAVASTLVTDDRTLMVFAVYALALYGGRFRYPVCVAMAVAYQAVRYGTGALTGWEVLTDVRGVVSIAITAVIGELMRRRNELIELLRHRLAQVELSVEQAGEHTVLQERHRISSGLHENLAHEGTALVLHAENLLRLPGLPEAARPSLLAVQAGARRVMADVRESAKVLQGRREELDPGTVARISYTELLASMVRNMETIGVDMAFESTGTPRELPVRVEQAMYRVAMEALAGAAKHAPDAPVVVRLRFTDDVTEFEVDSGALRSPWLPDDPLARGLDGLREVVTAAGGTLTACRENGDRYVLRARFAVGSRAFPGAAVLDARQWAASGAG</sequence>
<keyword evidence="8" id="KW-0902">Two-component regulatory system</keyword>